<keyword evidence="2" id="KW-0812">Transmembrane</keyword>
<dbReference type="EMBL" id="AUBJ02000001">
    <property type="protein sequence ID" value="MCP2331945.1"/>
    <property type="molecule type" value="Genomic_DNA"/>
</dbReference>
<dbReference type="RefSeq" id="WP_081715170.1">
    <property type="nucleotide sequence ID" value="NZ_AUBJ02000001.1"/>
</dbReference>
<protein>
    <recommendedName>
        <fullName evidence="5">TrbL/VirB6 plasmid conjugal transfer protein</fullName>
    </recommendedName>
</protein>
<reference evidence="3 4" key="1">
    <citation type="submission" date="2013-07" db="EMBL/GenBank/DDBJ databases">
        <authorList>
            <consortium name="DOE Joint Genome Institute"/>
            <person name="Reeve W."/>
            <person name="Huntemann M."/>
            <person name="Han J."/>
            <person name="Chen A."/>
            <person name="Kyrpides N."/>
            <person name="Mavromatis K."/>
            <person name="Markowitz V."/>
            <person name="Palaniappan K."/>
            <person name="Ivanova N."/>
            <person name="Schaumberg A."/>
            <person name="Pati A."/>
            <person name="Liolios K."/>
            <person name="Nordberg H.P."/>
            <person name="Cantor M.N."/>
            <person name="Hua S.X."/>
            <person name="Woyke T."/>
        </authorList>
    </citation>
    <scope>NUCLEOTIDE SEQUENCE [LARGE SCALE GENOMIC DNA]</scope>
    <source>
        <strain evidence="3 4">DSM 43889</strain>
    </source>
</reference>
<feature type="transmembrane region" description="Helical" evidence="2">
    <location>
        <begin position="378"/>
        <end position="402"/>
    </location>
</feature>
<keyword evidence="2" id="KW-0472">Membrane</keyword>
<sequence length="669" mass="71276">MTAVLVLAVVGALVALAALRTRARDTRRAEAPPPGTTAPAPEEVLARRTGRRRRGVLGVVVLILAGQVVLGGQAHAQDSGCRIAPNPERPGAGMVGALDPAPIGRGVPGTVYDEVGYAGLVWHTYDLGCGPEGMRNPNAVIDTWAGNQLFNVGKNIVGATIGLHYALLTGTMMAPLDDLVVTGTNALYNTVYTPWFGLVAVVLGVLLFRYIWRGELATISKRGLWALAGMWLAAATYLTPLIYTHLLDDLLIKGTSAIQGGFLEEVGVDERNALPSVLHQHVIYDNWLRGEFGANDAPQAEELGRDLVRAQAWTKDEVAQNLDAGSPDEKKAEFHELATQMGSTYGYFQGVDGSRMGAGFLAMVQSVAYALFQLLAKAAILLAQVLLRVLILAGPIIGLVAMIHHDILRRIGRAAGATLLNVVVVAALAGLHTMVLNWLFSPARGFDLLTQMLLAGLITLVLFMIAKPVRRIWQMIELSAGAVGAGVPGAPQGLLSRWRKRPDTTPQDRFWEQVREGEDDATPGPVQGRGRVRPEGTVPPVNAAVERLDRRAAAAALPVGATAARADPNVPPEGGVRASTSSPALPPGRRSRITDTSPVTDRGWDRVGEDAVIIPSQVPTSPGPTHPTSPAARQPRRAEMEMVAGRPVFVVYRPSRGLEVRDDGGSHPS</sequence>
<organism evidence="3 4">
    <name type="scientific">Actinoalloteichus caeruleus DSM 43889</name>
    <dbReference type="NCBI Taxonomy" id="1120930"/>
    <lineage>
        <taxon>Bacteria</taxon>
        <taxon>Bacillati</taxon>
        <taxon>Actinomycetota</taxon>
        <taxon>Actinomycetes</taxon>
        <taxon>Pseudonocardiales</taxon>
        <taxon>Pseudonocardiaceae</taxon>
        <taxon>Actinoalloteichus</taxon>
        <taxon>Actinoalloteichus cyanogriseus</taxon>
    </lineage>
</organism>
<gene>
    <name evidence="3" type="ORF">G443_002215</name>
</gene>
<feature type="region of interest" description="Disordered" evidence="1">
    <location>
        <begin position="563"/>
        <end position="639"/>
    </location>
</feature>
<feature type="transmembrane region" description="Helical" evidence="2">
    <location>
        <begin position="224"/>
        <end position="243"/>
    </location>
</feature>
<evidence type="ECO:0000256" key="2">
    <source>
        <dbReference type="SAM" id="Phobius"/>
    </source>
</evidence>
<keyword evidence="4" id="KW-1185">Reference proteome</keyword>
<feature type="transmembrane region" description="Helical" evidence="2">
    <location>
        <begin position="192"/>
        <end position="212"/>
    </location>
</feature>
<comment type="caution">
    <text evidence="3">The sequence shown here is derived from an EMBL/GenBank/DDBJ whole genome shotgun (WGS) entry which is preliminary data.</text>
</comment>
<proteinExistence type="predicted"/>
<reference evidence="3 4" key="2">
    <citation type="submission" date="2022-06" db="EMBL/GenBank/DDBJ databases">
        <title>Genomic Encyclopedia of Type Strains, Phase I: the one thousand microbial genomes (KMG-I) project.</title>
        <authorList>
            <person name="Kyrpides N."/>
        </authorList>
    </citation>
    <scope>NUCLEOTIDE SEQUENCE [LARGE SCALE GENOMIC DNA]</scope>
    <source>
        <strain evidence="3 4">DSM 43889</strain>
    </source>
</reference>
<feature type="transmembrane region" description="Helical" evidence="2">
    <location>
        <begin position="448"/>
        <end position="466"/>
    </location>
</feature>
<feature type="region of interest" description="Disordered" evidence="1">
    <location>
        <begin position="513"/>
        <end position="538"/>
    </location>
</feature>
<feature type="transmembrane region" description="Helical" evidence="2">
    <location>
        <begin position="414"/>
        <end position="436"/>
    </location>
</feature>
<name>A0ABT1JHG2_ACTCY</name>
<evidence type="ECO:0000313" key="4">
    <source>
        <dbReference type="Proteomes" id="UP000791080"/>
    </source>
</evidence>
<keyword evidence="2" id="KW-1133">Transmembrane helix</keyword>
<dbReference type="Proteomes" id="UP000791080">
    <property type="component" value="Unassembled WGS sequence"/>
</dbReference>
<accession>A0ABT1JHG2</accession>
<evidence type="ECO:0000313" key="3">
    <source>
        <dbReference type="EMBL" id="MCP2331945.1"/>
    </source>
</evidence>
<feature type="region of interest" description="Disordered" evidence="1">
    <location>
        <begin position="23"/>
        <end position="43"/>
    </location>
</feature>
<evidence type="ECO:0008006" key="5">
    <source>
        <dbReference type="Google" id="ProtNLM"/>
    </source>
</evidence>
<evidence type="ECO:0000256" key="1">
    <source>
        <dbReference type="SAM" id="MobiDB-lite"/>
    </source>
</evidence>